<keyword evidence="2" id="KW-1133">Transmembrane helix</keyword>
<reference evidence="3" key="1">
    <citation type="submission" date="2020-01" db="EMBL/GenBank/DDBJ databases">
        <authorList>
            <consortium name="DOE Joint Genome Institute"/>
            <person name="Haridas S."/>
            <person name="Albert R."/>
            <person name="Binder M."/>
            <person name="Bloem J."/>
            <person name="Labutti K."/>
            <person name="Salamov A."/>
            <person name="Andreopoulos B."/>
            <person name="Baker S.E."/>
            <person name="Barry K."/>
            <person name="Bills G."/>
            <person name="Bluhm B.H."/>
            <person name="Cannon C."/>
            <person name="Castanera R."/>
            <person name="Culley D.E."/>
            <person name="Daum C."/>
            <person name="Ezra D."/>
            <person name="Gonzalez J.B."/>
            <person name="Henrissat B."/>
            <person name="Kuo A."/>
            <person name="Liang C."/>
            <person name="Lipzen A."/>
            <person name="Lutzoni F."/>
            <person name="Magnuson J."/>
            <person name="Mondo S."/>
            <person name="Nolan M."/>
            <person name="Ohm R."/>
            <person name="Pangilinan J."/>
            <person name="Park H.-J."/>
            <person name="Ramirez L."/>
            <person name="Alfaro M."/>
            <person name="Sun H."/>
            <person name="Tritt A."/>
            <person name="Yoshinaga Y."/>
            <person name="Zwiers L.-H."/>
            <person name="Turgeon B.G."/>
            <person name="Goodwin S.B."/>
            <person name="Spatafora J.W."/>
            <person name="Crous P.W."/>
            <person name="Grigoriev I.V."/>
        </authorList>
    </citation>
    <scope>NUCLEOTIDE SEQUENCE</scope>
    <source>
        <strain evidence="3">IPT5</strain>
    </source>
</reference>
<dbReference type="Proteomes" id="UP000799423">
    <property type="component" value="Unassembled WGS sequence"/>
</dbReference>
<accession>A0A6A7BE67</accession>
<name>A0A6A7BE67_9PLEO</name>
<evidence type="ECO:0000256" key="1">
    <source>
        <dbReference type="SAM" id="MobiDB-lite"/>
    </source>
</evidence>
<dbReference type="AlphaFoldDB" id="A0A6A7BE67"/>
<feature type="transmembrane region" description="Helical" evidence="2">
    <location>
        <begin position="94"/>
        <end position="116"/>
    </location>
</feature>
<gene>
    <name evidence="3" type="ORF">T440DRAFT_516505</name>
</gene>
<protein>
    <submittedName>
        <fullName evidence="3">Uncharacterized protein</fullName>
    </submittedName>
</protein>
<feature type="transmembrane region" description="Helical" evidence="2">
    <location>
        <begin position="128"/>
        <end position="154"/>
    </location>
</feature>
<keyword evidence="2" id="KW-0812">Transmembrane</keyword>
<proteinExistence type="predicted"/>
<dbReference type="OrthoDB" id="3692492at2759"/>
<evidence type="ECO:0000313" key="4">
    <source>
        <dbReference type="Proteomes" id="UP000799423"/>
    </source>
</evidence>
<evidence type="ECO:0000256" key="2">
    <source>
        <dbReference type="SAM" id="Phobius"/>
    </source>
</evidence>
<keyword evidence="4" id="KW-1185">Reference proteome</keyword>
<feature type="region of interest" description="Disordered" evidence="1">
    <location>
        <begin position="221"/>
        <end position="252"/>
    </location>
</feature>
<keyword evidence="2" id="KW-0472">Membrane</keyword>
<feature type="transmembrane region" description="Helical" evidence="2">
    <location>
        <begin position="20"/>
        <end position="43"/>
    </location>
</feature>
<evidence type="ECO:0000313" key="3">
    <source>
        <dbReference type="EMBL" id="KAF2852669.1"/>
    </source>
</evidence>
<organism evidence="3 4">
    <name type="scientific">Plenodomus tracheiphilus IPT5</name>
    <dbReference type="NCBI Taxonomy" id="1408161"/>
    <lineage>
        <taxon>Eukaryota</taxon>
        <taxon>Fungi</taxon>
        <taxon>Dikarya</taxon>
        <taxon>Ascomycota</taxon>
        <taxon>Pezizomycotina</taxon>
        <taxon>Dothideomycetes</taxon>
        <taxon>Pleosporomycetidae</taxon>
        <taxon>Pleosporales</taxon>
        <taxon>Pleosporineae</taxon>
        <taxon>Leptosphaeriaceae</taxon>
        <taxon>Plenodomus</taxon>
    </lineage>
</organism>
<dbReference type="EMBL" id="MU006298">
    <property type="protein sequence ID" value="KAF2852669.1"/>
    <property type="molecule type" value="Genomic_DNA"/>
</dbReference>
<sequence>MAFEKLKPILSSAILFLRGLFLTLICLPLFVFWRILLLLLSCICSPLRATWTPTLTLHTTSLALFHSTWLSFFSLPSLLPIVKYRTRLICSSLLLIQTLLAFTILVESSMLFIPWLLQGSHTKGEINIHAMVFLGTCAPVAWVGGLGVSVLYYARKVWKYGKFEKKMRRRPGGRGYWMDPSDVEEKGGRIGAAKEGTNAVGEERTEDVGAQRVRWTGSTLVDGRSDTLPQVEEEEEGQAEDSRRPVATAKRQGNAFSKHGLPSVWNVKERFQSGYDGRETRRTAWQAEELEMTDISKRLKSAGAAMMSGPTIDS</sequence>